<accession>A0ACC4BQ13</accession>
<comment type="caution">
    <text evidence="1">The sequence shown here is derived from an EMBL/GenBank/DDBJ whole genome shotgun (WGS) entry which is preliminary data.</text>
</comment>
<evidence type="ECO:0000313" key="2">
    <source>
        <dbReference type="Proteomes" id="UP000309997"/>
    </source>
</evidence>
<organism evidence="1 2">
    <name type="scientific">Populus alba</name>
    <name type="common">White poplar</name>
    <dbReference type="NCBI Taxonomy" id="43335"/>
    <lineage>
        <taxon>Eukaryota</taxon>
        <taxon>Viridiplantae</taxon>
        <taxon>Streptophyta</taxon>
        <taxon>Embryophyta</taxon>
        <taxon>Tracheophyta</taxon>
        <taxon>Spermatophyta</taxon>
        <taxon>Magnoliopsida</taxon>
        <taxon>eudicotyledons</taxon>
        <taxon>Gunneridae</taxon>
        <taxon>Pentapetalae</taxon>
        <taxon>rosids</taxon>
        <taxon>fabids</taxon>
        <taxon>Malpighiales</taxon>
        <taxon>Salicaceae</taxon>
        <taxon>Saliceae</taxon>
        <taxon>Populus</taxon>
    </lineage>
</organism>
<dbReference type="Proteomes" id="UP000309997">
    <property type="component" value="Unassembled WGS sequence"/>
</dbReference>
<proteinExistence type="predicted"/>
<keyword evidence="2" id="KW-1185">Reference proteome</keyword>
<reference evidence="1 2" key="1">
    <citation type="journal article" date="2024" name="Plant Biotechnol. J.">
        <title>Genome and CRISPR/Cas9 system of a widespread forest tree (Populus alba) in the world.</title>
        <authorList>
            <person name="Liu Y.J."/>
            <person name="Jiang P.F."/>
            <person name="Han X.M."/>
            <person name="Li X.Y."/>
            <person name="Wang H.M."/>
            <person name="Wang Y.J."/>
            <person name="Wang X.X."/>
            <person name="Zeng Q.Y."/>
        </authorList>
    </citation>
    <scope>NUCLEOTIDE SEQUENCE [LARGE SCALE GENOMIC DNA]</scope>
    <source>
        <strain evidence="2">cv. PAL-ZL1</strain>
    </source>
</reference>
<evidence type="ECO:0000313" key="1">
    <source>
        <dbReference type="EMBL" id="KAL3580694.1"/>
    </source>
</evidence>
<dbReference type="EMBL" id="RCHU02000009">
    <property type="protein sequence ID" value="KAL3580694.1"/>
    <property type="molecule type" value="Genomic_DNA"/>
</dbReference>
<sequence length="110" mass="12431">MPDDIFCFGYDRDGTFCFDYDRNGSGAWRRRETVLLIRIMTKMVLVDRGGGASGNNASTLQKSGLVECKSADVRNTGRDKIKPWQKSTNKTTELSLNSFTMYPARLHMDP</sequence>
<protein>
    <submittedName>
        <fullName evidence="1">Uncharacterized protein</fullName>
    </submittedName>
</protein>
<gene>
    <name evidence="1" type="ORF">D5086_018529</name>
</gene>
<name>A0ACC4BQ13_POPAL</name>